<keyword evidence="12" id="KW-1185">Reference proteome</keyword>
<gene>
    <name evidence="11" type="ORF">L9F63_015835</name>
</gene>
<dbReference type="Pfam" id="PF00001">
    <property type="entry name" value="7tm_1"/>
    <property type="match status" value="1"/>
</dbReference>
<dbReference type="GO" id="GO:0005886">
    <property type="term" value="C:plasma membrane"/>
    <property type="evidence" value="ECO:0007669"/>
    <property type="project" value="TreeGrafter"/>
</dbReference>
<feature type="transmembrane region" description="Helical" evidence="9">
    <location>
        <begin position="123"/>
        <end position="145"/>
    </location>
</feature>
<dbReference type="AlphaFoldDB" id="A0AAD8A548"/>
<feature type="transmembrane region" description="Helical" evidence="9">
    <location>
        <begin position="81"/>
        <end position="103"/>
    </location>
</feature>
<keyword evidence="4 9" id="KW-1133">Transmembrane helix</keyword>
<feature type="domain" description="G-protein coupled receptors family 1 profile" evidence="10">
    <location>
        <begin position="1"/>
        <end position="232"/>
    </location>
</feature>
<name>A0AAD8A548_DIPPU</name>
<evidence type="ECO:0000256" key="3">
    <source>
        <dbReference type="ARBA" id="ARBA00022692"/>
    </source>
</evidence>
<protein>
    <recommendedName>
        <fullName evidence="10">G-protein coupled receptors family 1 profile domain-containing protein</fullName>
    </recommendedName>
</protein>
<comment type="similarity">
    <text evidence="2">Belongs to the G-protein coupled receptor 1 family.</text>
</comment>
<feature type="transmembrane region" description="Helical" evidence="9">
    <location>
        <begin position="218"/>
        <end position="235"/>
    </location>
</feature>
<evidence type="ECO:0000313" key="11">
    <source>
        <dbReference type="EMBL" id="KAJ9592518.1"/>
    </source>
</evidence>
<evidence type="ECO:0000256" key="7">
    <source>
        <dbReference type="ARBA" id="ARBA00023170"/>
    </source>
</evidence>
<dbReference type="GO" id="GO:0004930">
    <property type="term" value="F:G protein-coupled receptor activity"/>
    <property type="evidence" value="ECO:0007669"/>
    <property type="project" value="UniProtKB-KW"/>
</dbReference>
<dbReference type="Proteomes" id="UP001233999">
    <property type="component" value="Unassembled WGS sequence"/>
</dbReference>
<evidence type="ECO:0000256" key="6">
    <source>
        <dbReference type="ARBA" id="ARBA00023136"/>
    </source>
</evidence>
<evidence type="ECO:0000256" key="8">
    <source>
        <dbReference type="ARBA" id="ARBA00023224"/>
    </source>
</evidence>
<dbReference type="Gene3D" id="1.20.1070.10">
    <property type="entry name" value="Rhodopsin 7-helix transmembrane proteins"/>
    <property type="match status" value="1"/>
</dbReference>
<dbReference type="PRINTS" id="PR00237">
    <property type="entry name" value="GPCRRHODOPSN"/>
</dbReference>
<reference evidence="11" key="1">
    <citation type="journal article" date="2023" name="IScience">
        <title>Live-bearing cockroach genome reveals convergent evolutionary mechanisms linked to viviparity in insects and beyond.</title>
        <authorList>
            <person name="Fouks B."/>
            <person name="Harrison M.C."/>
            <person name="Mikhailova A.A."/>
            <person name="Marchal E."/>
            <person name="English S."/>
            <person name="Carruthers M."/>
            <person name="Jennings E.C."/>
            <person name="Chiamaka E.L."/>
            <person name="Frigard R.A."/>
            <person name="Pippel M."/>
            <person name="Attardo G.M."/>
            <person name="Benoit J.B."/>
            <person name="Bornberg-Bauer E."/>
            <person name="Tobe S.S."/>
        </authorList>
    </citation>
    <scope>NUCLEOTIDE SEQUENCE</scope>
    <source>
        <strain evidence="11">Stay&amp;Tobe</strain>
    </source>
</reference>
<evidence type="ECO:0000259" key="10">
    <source>
        <dbReference type="PROSITE" id="PS50262"/>
    </source>
</evidence>
<comment type="subcellular location">
    <subcellularLocation>
        <location evidence="1">Membrane</location>
        <topology evidence="1">Multi-pass membrane protein</topology>
    </subcellularLocation>
</comment>
<evidence type="ECO:0000256" key="1">
    <source>
        <dbReference type="ARBA" id="ARBA00004141"/>
    </source>
</evidence>
<keyword evidence="5" id="KW-0297">G-protein coupled receptor</keyword>
<dbReference type="PROSITE" id="PS50262">
    <property type="entry name" value="G_PROTEIN_RECEP_F1_2"/>
    <property type="match status" value="1"/>
</dbReference>
<evidence type="ECO:0000256" key="9">
    <source>
        <dbReference type="SAM" id="Phobius"/>
    </source>
</evidence>
<feature type="transmembrane region" description="Helical" evidence="9">
    <location>
        <begin position="38"/>
        <end position="61"/>
    </location>
</feature>
<evidence type="ECO:0000313" key="12">
    <source>
        <dbReference type="Proteomes" id="UP001233999"/>
    </source>
</evidence>
<keyword evidence="8" id="KW-0807">Transducer</keyword>
<evidence type="ECO:0000256" key="4">
    <source>
        <dbReference type="ARBA" id="ARBA00022989"/>
    </source>
</evidence>
<dbReference type="SUPFAM" id="SSF81321">
    <property type="entry name" value="Family A G protein-coupled receptor-like"/>
    <property type="match status" value="1"/>
</dbReference>
<reference evidence="11" key="2">
    <citation type="submission" date="2023-05" db="EMBL/GenBank/DDBJ databases">
        <authorList>
            <person name="Fouks B."/>
        </authorList>
    </citation>
    <scope>NUCLEOTIDE SEQUENCE</scope>
    <source>
        <strain evidence="11">Stay&amp;Tobe</strain>
        <tissue evidence="11">Testes</tissue>
    </source>
</reference>
<evidence type="ECO:0000256" key="5">
    <source>
        <dbReference type="ARBA" id="ARBA00023040"/>
    </source>
</evidence>
<evidence type="ECO:0000256" key="2">
    <source>
        <dbReference type="ARBA" id="ARBA00010663"/>
    </source>
</evidence>
<comment type="caution">
    <text evidence="11">The sequence shown here is derived from an EMBL/GenBank/DDBJ whole genome shotgun (WGS) entry which is preliminary data.</text>
</comment>
<dbReference type="EMBL" id="JASPKZ010003834">
    <property type="protein sequence ID" value="KAJ9592518.1"/>
    <property type="molecule type" value="Genomic_DNA"/>
</dbReference>
<feature type="transmembrane region" description="Helical" evidence="9">
    <location>
        <begin position="176"/>
        <end position="198"/>
    </location>
</feature>
<keyword evidence="3 9" id="KW-0812">Transmembrane</keyword>
<proteinExistence type="inferred from homology"/>
<sequence length="281" mass="32428">MVLNLAVADILNLFVNAPMYYLIKYHNDEMFSVCKAFAVFRFLIHALIELSVVAISGQRYFATISAFKENSCYFKPRTKVITVITVVWMLSLMLALIPALIVFEFPNGVCYPVMKYENWAETFYILSFTFDGVALPILLFAFSILTARILKKSAREIPSELANSEQELARYRSAKVVTAIAIAYIICFIPRCFLSFIISSQHLDNSTIFMMYLDEITNYLIFSNSCLNPIALYLASRVFRRHFNRYLFPCYRISQNINKRKQSPVSRTTSEFRISGVFEHS</sequence>
<dbReference type="PANTHER" id="PTHR45695">
    <property type="entry name" value="LEUCOKININ RECEPTOR-RELATED"/>
    <property type="match status" value="1"/>
</dbReference>
<dbReference type="PANTHER" id="PTHR45695:SF9">
    <property type="entry name" value="LEUCOKININ RECEPTOR"/>
    <property type="match status" value="1"/>
</dbReference>
<dbReference type="InterPro" id="IPR000276">
    <property type="entry name" value="GPCR_Rhodpsn"/>
</dbReference>
<dbReference type="InterPro" id="IPR017452">
    <property type="entry name" value="GPCR_Rhodpsn_7TM"/>
</dbReference>
<accession>A0AAD8A548</accession>
<keyword evidence="7" id="KW-0675">Receptor</keyword>
<organism evidence="11 12">
    <name type="scientific">Diploptera punctata</name>
    <name type="common">Pacific beetle cockroach</name>
    <dbReference type="NCBI Taxonomy" id="6984"/>
    <lineage>
        <taxon>Eukaryota</taxon>
        <taxon>Metazoa</taxon>
        <taxon>Ecdysozoa</taxon>
        <taxon>Arthropoda</taxon>
        <taxon>Hexapoda</taxon>
        <taxon>Insecta</taxon>
        <taxon>Pterygota</taxon>
        <taxon>Neoptera</taxon>
        <taxon>Polyneoptera</taxon>
        <taxon>Dictyoptera</taxon>
        <taxon>Blattodea</taxon>
        <taxon>Blaberoidea</taxon>
        <taxon>Blaberidae</taxon>
        <taxon>Diplopterinae</taxon>
        <taxon>Diploptera</taxon>
    </lineage>
</organism>
<keyword evidence="6 9" id="KW-0472">Membrane</keyword>